<dbReference type="RefSeq" id="WP_094233469.1">
    <property type="nucleotide sequence ID" value="NZ_CP016199.1"/>
</dbReference>
<organism evidence="4 5">
    <name type="scientific">Mogibacterium pumilum</name>
    <dbReference type="NCBI Taxonomy" id="86332"/>
    <lineage>
        <taxon>Bacteria</taxon>
        <taxon>Bacillati</taxon>
        <taxon>Bacillota</taxon>
        <taxon>Clostridia</taxon>
        <taxon>Peptostreptococcales</taxon>
        <taxon>Anaerovoracaceae</taxon>
        <taxon>Mogibacterium</taxon>
    </lineage>
</organism>
<dbReference type="InterPro" id="IPR047678">
    <property type="entry name" value="YjiM-like"/>
</dbReference>
<dbReference type="Gene3D" id="3.40.50.11890">
    <property type="match status" value="1"/>
</dbReference>
<evidence type="ECO:0000313" key="4">
    <source>
        <dbReference type="EMBL" id="ASS37249.1"/>
    </source>
</evidence>
<comment type="similarity">
    <text evidence="2">Belongs to the FldB/FldC dehydratase alpha/beta subunit family.</text>
</comment>
<comment type="cofactor">
    <cofactor evidence="1">
        <name>[4Fe-4S] cluster</name>
        <dbReference type="ChEBI" id="CHEBI:49883"/>
    </cofactor>
</comment>
<keyword evidence="3" id="KW-0408">Iron</keyword>
<evidence type="ECO:0000256" key="2">
    <source>
        <dbReference type="ARBA" id="ARBA00005806"/>
    </source>
</evidence>
<dbReference type="InterPro" id="IPR010327">
    <property type="entry name" value="FldB/FldC_alpha/beta"/>
</dbReference>
<dbReference type="GO" id="GO:0016836">
    <property type="term" value="F:hydro-lyase activity"/>
    <property type="evidence" value="ECO:0007669"/>
    <property type="project" value="UniProtKB-ARBA"/>
</dbReference>
<sequence length="423" mass="47668">MADYRKMWEDIGMDVDNHDLLCSVLPGAIGDVFLSQENRPEAMDYFDMVLADVHGLRPAELVEFRKNGGKVFGTFCTYVPDEIIFAGNGIATGLCAGSQFWVPGGERYLPANTCPLIKAMLGARFDKTCPFYRLADIYIGENTCDGKKKAYEILGTDVPMHIMDLPQMKREKDIEKWAEECHDLLEMVEKETGNKITPEKLAENIKKINTKRAALKRLYDLRKNKNVPISGTDTLLISQIAYYDDPERFTTMVNKLCDELEKRVADGISVFPAGTKRIMISGTPMAIPNWKMHNLIETSGAAVVCEETCTGTRYFENFVDESGENLDEMVSNIADRYMKINCACFTPNSGRFDDIIRLAKEYDVDAVIDVNLKFCQTYDIEGYLLEDKLKEAGIPVLGIETDYTDSDAQQLKTRIEAFIEVLG</sequence>
<dbReference type="OrthoDB" id="9810278at2"/>
<gene>
    <name evidence="4" type="ORF">AXF17_01345</name>
</gene>
<dbReference type="NCBIfam" id="NF040772">
    <property type="entry name" value="double_cubane"/>
    <property type="match status" value="1"/>
</dbReference>
<accession>A0A223AQP1</accession>
<dbReference type="EMBL" id="CP016199">
    <property type="protein sequence ID" value="ASS37249.1"/>
    <property type="molecule type" value="Genomic_DNA"/>
</dbReference>
<dbReference type="Gene3D" id="1.20.1270.370">
    <property type="match status" value="1"/>
</dbReference>
<dbReference type="Proteomes" id="UP000214689">
    <property type="component" value="Chromosome"/>
</dbReference>
<proteinExistence type="inferred from homology"/>
<protein>
    <submittedName>
        <fullName evidence="4">3-hydroxyacyl-ACP dehydratase</fullName>
    </submittedName>
</protein>
<evidence type="ECO:0000256" key="1">
    <source>
        <dbReference type="ARBA" id="ARBA00001966"/>
    </source>
</evidence>
<dbReference type="Gene3D" id="3.40.50.11900">
    <property type="match status" value="1"/>
</dbReference>
<keyword evidence="3" id="KW-0479">Metal-binding</keyword>
<dbReference type="Pfam" id="PF06050">
    <property type="entry name" value="HGD-D"/>
    <property type="match status" value="1"/>
</dbReference>
<keyword evidence="3" id="KW-0411">Iron-sulfur</keyword>
<dbReference type="AlphaFoldDB" id="A0A223AQP1"/>
<evidence type="ECO:0000256" key="3">
    <source>
        <dbReference type="ARBA" id="ARBA00023014"/>
    </source>
</evidence>
<keyword evidence="5" id="KW-1185">Reference proteome</keyword>
<dbReference type="GO" id="GO:0051536">
    <property type="term" value="F:iron-sulfur cluster binding"/>
    <property type="evidence" value="ECO:0007669"/>
    <property type="project" value="UniProtKB-KW"/>
</dbReference>
<dbReference type="PANTHER" id="PTHR30548:SF1">
    <property type="entry name" value="DEHYDRATASE SUBUNIT MJ0007-RELATED"/>
    <property type="match status" value="1"/>
</dbReference>
<dbReference type="PANTHER" id="PTHR30548">
    <property type="entry name" value="2-HYDROXYGLUTARYL-COA DEHYDRATASE, D-COMPONENT-RELATED"/>
    <property type="match status" value="1"/>
</dbReference>
<name>A0A223AQP1_9FIRM</name>
<reference evidence="5" key="1">
    <citation type="submission" date="2016-05" db="EMBL/GenBank/DDBJ databases">
        <authorList>
            <person name="Holder M.E."/>
            <person name="Ajami N.J."/>
            <person name="Petrosino J.F."/>
        </authorList>
    </citation>
    <scope>NUCLEOTIDE SEQUENCE [LARGE SCALE GENOMIC DNA]</scope>
    <source>
        <strain evidence="5">ATCC 700696</strain>
    </source>
</reference>
<evidence type="ECO:0000313" key="5">
    <source>
        <dbReference type="Proteomes" id="UP000214689"/>
    </source>
</evidence>